<comment type="caution">
    <text evidence="6">The sequence shown here is derived from an EMBL/GenBank/DDBJ whole genome shotgun (WGS) entry which is preliminary data.</text>
</comment>
<feature type="transmembrane region" description="Helical" evidence="5">
    <location>
        <begin position="121"/>
        <end position="147"/>
    </location>
</feature>
<evidence type="ECO:0000313" key="7">
    <source>
        <dbReference type="Proteomes" id="UP000031938"/>
    </source>
</evidence>
<evidence type="ECO:0000313" key="6">
    <source>
        <dbReference type="EMBL" id="KIL45366.1"/>
    </source>
</evidence>
<protein>
    <recommendedName>
        <fullName evidence="8">Isoprenylcysteine carboxyl methyltransferase</fullName>
    </recommendedName>
</protein>
<dbReference type="GO" id="GO:0004671">
    <property type="term" value="F:protein C-terminal S-isoprenylcysteine carboxyl O-methyltransferase activity"/>
    <property type="evidence" value="ECO:0007669"/>
    <property type="project" value="InterPro"/>
</dbReference>
<dbReference type="GO" id="GO:0016020">
    <property type="term" value="C:membrane"/>
    <property type="evidence" value="ECO:0007669"/>
    <property type="project" value="UniProtKB-SubCell"/>
</dbReference>
<dbReference type="EMBL" id="JXRP01000018">
    <property type="protein sequence ID" value="KIL45366.1"/>
    <property type="molecule type" value="Genomic_DNA"/>
</dbReference>
<gene>
    <name evidence="6" type="ORF">KP78_29100</name>
</gene>
<name>A0A0C2VLM3_9BACL</name>
<dbReference type="STRING" id="889306.KP78_29100"/>
<reference evidence="6 7" key="1">
    <citation type="submission" date="2015-01" db="EMBL/GenBank/DDBJ databases">
        <title>Genome sequencing of Jeotgalibacillus soli.</title>
        <authorList>
            <person name="Goh K.M."/>
            <person name="Chan K.-G."/>
            <person name="Yaakop A.S."/>
            <person name="Ee R."/>
            <person name="Gan H.M."/>
            <person name="Chan C.S."/>
        </authorList>
    </citation>
    <scope>NUCLEOTIDE SEQUENCE [LARGE SCALE GENOMIC DNA]</scope>
    <source>
        <strain evidence="6 7">P9</strain>
    </source>
</reference>
<keyword evidence="2 5" id="KW-0812">Transmembrane</keyword>
<evidence type="ECO:0000256" key="4">
    <source>
        <dbReference type="ARBA" id="ARBA00023136"/>
    </source>
</evidence>
<dbReference type="RefSeq" id="WP_041089694.1">
    <property type="nucleotide sequence ID" value="NZ_JXRP01000018.1"/>
</dbReference>
<organism evidence="6 7">
    <name type="scientific">Jeotgalibacillus soli</name>
    <dbReference type="NCBI Taxonomy" id="889306"/>
    <lineage>
        <taxon>Bacteria</taxon>
        <taxon>Bacillati</taxon>
        <taxon>Bacillota</taxon>
        <taxon>Bacilli</taxon>
        <taxon>Bacillales</taxon>
        <taxon>Caryophanaceae</taxon>
        <taxon>Jeotgalibacillus</taxon>
    </lineage>
</organism>
<dbReference type="InterPro" id="IPR052527">
    <property type="entry name" value="Metal_cation-efflux_comp"/>
</dbReference>
<accession>A0A0C2VLM3</accession>
<keyword evidence="3 5" id="KW-1133">Transmembrane helix</keyword>
<evidence type="ECO:0000256" key="1">
    <source>
        <dbReference type="ARBA" id="ARBA00004141"/>
    </source>
</evidence>
<dbReference type="PANTHER" id="PTHR43847">
    <property type="entry name" value="BLL3993 PROTEIN"/>
    <property type="match status" value="1"/>
</dbReference>
<dbReference type="Proteomes" id="UP000031938">
    <property type="component" value="Unassembled WGS sequence"/>
</dbReference>
<dbReference type="PANTHER" id="PTHR43847:SF1">
    <property type="entry name" value="BLL3993 PROTEIN"/>
    <property type="match status" value="1"/>
</dbReference>
<dbReference type="PATRIC" id="fig|889306.3.peg.2923"/>
<feature type="transmembrane region" description="Helical" evidence="5">
    <location>
        <begin position="41"/>
        <end position="62"/>
    </location>
</feature>
<evidence type="ECO:0008006" key="8">
    <source>
        <dbReference type="Google" id="ProtNLM"/>
    </source>
</evidence>
<evidence type="ECO:0000256" key="3">
    <source>
        <dbReference type="ARBA" id="ARBA00022989"/>
    </source>
</evidence>
<keyword evidence="7" id="KW-1185">Reference proteome</keyword>
<evidence type="ECO:0000256" key="2">
    <source>
        <dbReference type="ARBA" id="ARBA00022692"/>
    </source>
</evidence>
<comment type="subcellular location">
    <subcellularLocation>
        <location evidence="1">Membrane</location>
        <topology evidence="1">Multi-pass membrane protein</topology>
    </subcellularLocation>
</comment>
<dbReference type="OrthoDB" id="7203053at2"/>
<sequence length="177" mass="20770">MFFISMMVIVCIQRLMELRIAKRNEQWMIKQGAYEAGASHYPFMVILHVSFFLSIITEVILFDRTLSPLWLPLFILFFLTQAARAWCLLSLGRFWNTKILVLPGVKVIRRGPYKYARHPNYIVVALEILILPLLFQAYYTMIFFSLLNLIMLSVRIPAEERALVDSTNYKQVFSKPK</sequence>
<dbReference type="AlphaFoldDB" id="A0A0C2VLM3"/>
<feature type="transmembrane region" description="Helical" evidence="5">
    <location>
        <begin position="69"/>
        <end position="91"/>
    </location>
</feature>
<dbReference type="Pfam" id="PF04140">
    <property type="entry name" value="ICMT"/>
    <property type="match status" value="1"/>
</dbReference>
<dbReference type="Gene3D" id="1.20.120.1630">
    <property type="match status" value="1"/>
</dbReference>
<dbReference type="InterPro" id="IPR007269">
    <property type="entry name" value="ICMT_MeTrfase"/>
</dbReference>
<evidence type="ECO:0000256" key="5">
    <source>
        <dbReference type="SAM" id="Phobius"/>
    </source>
</evidence>
<keyword evidence="4 5" id="KW-0472">Membrane</keyword>
<proteinExistence type="predicted"/>